<organism evidence="2">
    <name type="scientific">Arundo donax</name>
    <name type="common">Giant reed</name>
    <name type="synonym">Donax arundinaceus</name>
    <dbReference type="NCBI Taxonomy" id="35708"/>
    <lineage>
        <taxon>Eukaryota</taxon>
        <taxon>Viridiplantae</taxon>
        <taxon>Streptophyta</taxon>
        <taxon>Embryophyta</taxon>
        <taxon>Tracheophyta</taxon>
        <taxon>Spermatophyta</taxon>
        <taxon>Magnoliopsida</taxon>
        <taxon>Liliopsida</taxon>
        <taxon>Poales</taxon>
        <taxon>Poaceae</taxon>
        <taxon>PACMAD clade</taxon>
        <taxon>Arundinoideae</taxon>
        <taxon>Arundineae</taxon>
        <taxon>Arundo</taxon>
    </lineage>
</organism>
<dbReference type="AlphaFoldDB" id="A0A0A8ZQY2"/>
<reference evidence="2" key="2">
    <citation type="journal article" date="2015" name="Data Brief">
        <title>Shoot transcriptome of the giant reed, Arundo donax.</title>
        <authorList>
            <person name="Barrero R.A."/>
            <person name="Guerrero F.D."/>
            <person name="Moolhuijzen P."/>
            <person name="Goolsby J.A."/>
            <person name="Tidwell J."/>
            <person name="Bellgard S.E."/>
            <person name="Bellgard M.I."/>
        </authorList>
    </citation>
    <scope>NUCLEOTIDE SEQUENCE</scope>
    <source>
        <tissue evidence="2">Shoot tissue taken approximately 20 cm above the soil surface</tissue>
    </source>
</reference>
<name>A0A0A8ZQY2_ARUDO</name>
<accession>A0A0A8ZQY2</accession>
<reference evidence="2" key="1">
    <citation type="submission" date="2014-09" db="EMBL/GenBank/DDBJ databases">
        <authorList>
            <person name="Magalhaes I.L.F."/>
            <person name="Oliveira U."/>
            <person name="Santos F.R."/>
            <person name="Vidigal T.H.D.A."/>
            <person name="Brescovit A.D."/>
            <person name="Santos A.J."/>
        </authorList>
    </citation>
    <scope>NUCLEOTIDE SEQUENCE</scope>
    <source>
        <tissue evidence="2">Shoot tissue taken approximately 20 cm above the soil surface</tissue>
    </source>
</reference>
<dbReference type="EMBL" id="GBRH01258755">
    <property type="protein sequence ID" value="JAD39140.1"/>
    <property type="molecule type" value="Transcribed_RNA"/>
</dbReference>
<protein>
    <submittedName>
        <fullName evidence="2">Uncharacterized protein</fullName>
    </submittedName>
</protein>
<feature type="region of interest" description="Disordered" evidence="1">
    <location>
        <begin position="1"/>
        <end position="26"/>
    </location>
</feature>
<feature type="compositionally biased region" description="Low complexity" evidence="1">
    <location>
        <begin position="11"/>
        <end position="20"/>
    </location>
</feature>
<evidence type="ECO:0000256" key="1">
    <source>
        <dbReference type="SAM" id="MobiDB-lite"/>
    </source>
</evidence>
<sequence>MCWRWGSLSTSPSSAASPSRSPRRAR</sequence>
<proteinExistence type="predicted"/>
<evidence type="ECO:0000313" key="2">
    <source>
        <dbReference type="EMBL" id="JAD39140.1"/>
    </source>
</evidence>